<keyword evidence="1" id="KW-0012">Acyltransferase</keyword>
<keyword evidence="1" id="KW-0808">Transferase</keyword>
<dbReference type="Proteomes" id="UP000306319">
    <property type="component" value="Unassembled WGS sequence"/>
</dbReference>
<proteinExistence type="predicted"/>
<organism evidence="1 2">
    <name type="scientific">Lepagella muris</name>
    <dbReference type="NCBI Taxonomy" id="3032870"/>
    <lineage>
        <taxon>Bacteria</taxon>
        <taxon>Pseudomonadati</taxon>
        <taxon>Bacteroidota</taxon>
        <taxon>Bacteroidia</taxon>
        <taxon>Bacteroidales</taxon>
        <taxon>Muribaculaceae</taxon>
        <taxon>Lepagella</taxon>
    </lineage>
</organism>
<evidence type="ECO:0000313" key="2">
    <source>
        <dbReference type="Proteomes" id="UP000306319"/>
    </source>
</evidence>
<dbReference type="EC" id="2.3.1.129" evidence="1"/>
<gene>
    <name evidence="1" type="primary">lpxA</name>
    <name evidence="1" type="ORF">E5331_02645</name>
</gene>
<sequence length="257" mass="27898">MSNMYYVHPEAKIGNNVTIGNFTNIYENVEIGDNCEIAGNVTIYPGARIGSGVKIFPGAVISAIPQDLKFRGEETYAYVGDGTTLRECVTVNRGTASKGKTVVGSNCLIMAYNHVAHDCVIGNRVIISNACQLAGEVVVDDYAVIGGGSLVHQFCHLGRNIMLQGGALVNKDIPPYVKAAREPISYVGLNTIGLHRNGFSQEDIQKIAEIYRVLYLSDLNVTNAIKLVQETLPESSYRDEIVKFVVNSERGIIRSAV</sequence>
<dbReference type="EMBL" id="SRYB01000002">
    <property type="protein sequence ID" value="TGY80636.1"/>
    <property type="molecule type" value="Genomic_DNA"/>
</dbReference>
<evidence type="ECO:0000313" key="1">
    <source>
        <dbReference type="EMBL" id="TGY80636.1"/>
    </source>
</evidence>
<comment type="caution">
    <text evidence="1">The sequence shown here is derived from an EMBL/GenBank/DDBJ whole genome shotgun (WGS) entry which is preliminary data.</text>
</comment>
<name>A0AC61RNF6_9BACT</name>
<keyword evidence="2" id="KW-1185">Reference proteome</keyword>
<accession>A0AC61RNF6</accession>
<protein>
    <submittedName>
        <fullName evidence="1">Acyl-ACP--UDP-N-acetylglucosamine O-acyltransferase</fullName>
        <ecNumber evidence="1">2.3.1.129</ecNumber>
    </submittedName>
</protein>
<reference evidence="1" key="1">
    <citation type="submission" date="2019-04" db="EMBL/GenBank/DDBJ databases">
        <title>Microbes associate with the intestines of laboratory mice.</title>
        <authorList>
            <person name="Navarre W."/>
            <person name="Wong E."/>
            <person name="Huang K."/>
            <person name="Tropini C."/>
            <person name="Ng K."/>
            <person name="Yu B."/>
        </authorList>
    </citation>
    <scope>NUCLEOTIDE SEQUENCE</scope>
    <source>
        <strain evidence="1">NM04_E33</strain>
    </source>
</reference>